<feature type="transmembrane region" description="Helical" evidence="7">
    <location>
        <begin position="417"/>
        <end position="440"/>
    </location>
</feature>
<dbReference type="InterPro" id="IPR002781">
    <property type="entry name" value="TM_pro_TauE-like"/>
</dbReference>
<feature type="transmembrane region" description="Helical" evidence="7">
    <location>
        <begin position="21"/>
        <end position="52"/>
    </location>
</feature>
<dbReference type="GO" id="GO:0031464">
    <property type="term" value="C:Cul4A-RING E3 ubiquitin ligase complex"/>
    <property type="evidence" value="ECO:0007669"/>
    <property type="project" value="TreeGrafter"/>
</dbReference>
<dbReference type="AlphaFoldDB" id="A0AAX4PA34"/>
<reference evidence="8 9" key="1">
    <citation type="submission" date="2024-03" db="EMBL/GenBank/DDBJ databases">
        <title>Complete genome sequence of the green alga Chloropicon roscoffensis RCC1871.</title>
        <authorList>
            <person name="Lemieux C."/>
            <person name="Pombert J.-F."/>
            <person name="Otis C."/>
            <person name="Turmel M."/>
        </authorList>
    </citation>
    <scope>NUCLEOTIDE SEQUENCE [LARGE SCALE GENOMIC DNA]</scope>
    <source>
        <strain evidence="8 9">RCC1871</strain>
    </source>
</reference>
<name>A0AAX4PA34_9CHLO</name>
<keyword evidence="9" id="KW-1185">Reference proteome</keyword>
<dbReference type="PANTHER" id="PTHR14255">
    <property type="entry name" value="CEREBLON"/>
    <property type="match status" value="1"/>
</dbReference>
<evidence type="ECO:0000256" key="4">
    <source>
        <dbReference type="ARBA" id="ARBA00022989"/>
    </source>
</evidence>
<dbReference type="GO" id="GO:0016020">
    <property type="term" value="C:membrane"/>
    <property type="evidence" value="ECO:0007669"/>
    <property type="project" value="UniProtKB-SubCell"/>
</dbReference>
<feature type="transmembrane region" description="Helical" evidence="7">
    <location>
        <begin position="121"/>
        <end position="139"/>
    </location>
</feature>
<dbReference type="GO" id="GO:0016567">
    <property type="term" value="P:protein ubiquitination"/>
    <property type="evidence" value="ECO:0007669"/>
    <property type="project" value="TreeGrafter"/>
</dbReference>
<evidence type="ECO:0000313" key="9">
    <source>
        <dbReference type="Proteomes" id="UP001472866"/>
    </source>
</evidence>
<comment type="similarity">
    <text evidence="2">Belongs to the 4-toluene sulfonate uptake permease (TSUP) (TC 2.A.102) family.</text>
</comment>
<dbReference type="Proteomes" id="UP001472866">
    <property type="component" value="Chromosome 07"/>
</dbReference>
<protein>
    <recommendedName>
        <fullName evidence="10">Sulfite exporter TauE/SafE family protein</fullName>
    </recommendedName>
</protein>
<feature type="region of interest" description="Disordered" evidence="6">
    <location>
        <begin position="197"/>
        <end position="230"/>
    </location>
</feature>
<dbReference type="EMBL" id="CP151507">
    <property type="protein sequence ID" value="WZN63074.1"/>
    <property type="molecule type" value="Genomic_DNA"/>
</dbReference>
<feature type="transmembrane region" description="Helical" evidence="7">
    <location>
        <begin position="513"/>
        <end position="535"/>
    </location>
</feature>
<feature type="transmembrane region" description="Helical" evidence="7">
    <location>
        <begin position="92"/>
        <end position="115"/>
    </location>
</feature>
<sequence>MSDATARPEDMAFPPTGKDVGLTLLCAVGGAMAASSGVGGGVLFVPLLVVLAGLPVAYAAPISNFVIACSAVSTFVLHLFETHPKNPKRPLLNFEALIYFVPIAVSSTSLGVMMSKALPEWLVNLMLFSFLLFTSYRMCSRAKKTFGEEIKAKYHTRKAGPETVAALRANVLGPGQAAEGGHDEGDYLLRIQGKTKAANGGGGEVEERADGAGATGGNGEAEGGAADQAVSSADVEVGVLKGLRRDPSYESDLKVAATLRERVFETEAEGGAGDASRSGEKGGAKEEVVGGGGSPEGGAPEALISPTYRLSAEVLPARDPSAVARLRQNVRSTEWWYWVVIFGTWGLQVYFSVLQKKARSCTVWDFVLLAGQPVTGVLIGLVIARLLIARHLGGKSKFAYEKGDIAMGETWPRMGKMMAFCLCIGAMGGLLGVGGGSILAPMLLELGASAVVSAPISSSLVLFSSSQAAVQYAVGGKLLWNYAIWLASINLVANLVGLYAVKRIVQRLGYSSFIIASLGVLLVVATTFTAIFLVGDLEKNGFEPFPMYCRQD</sequence>
<dbReference type="Pfam" id="PF01925">
    <property type="entry name" value="TauE"/>
    <property type="match status" value="2"/>
</dbReference>
<evidence type="ECO:0000313" key="8">
    <source>
        <dbReference type="EMBL" id="WZN63074.1"/>
    </source>
</evidence>
<feature type="region of interest" description="Disordered" evidence="6">
    <location>
        <begin position="266"/>
        <end position="299"/>
    </location>
</feature>
<keyword evidence="3 7" id="KW-0812">Transmembrane</keyword>
<evidence type="ECO:0000256" key="5">
    <source>
        <dbReference type="ARBA" id="ARBA00023136"/>
    </source>
</evidence>
<keyword evidence="5 7" id="KW-0472">Membrane</keyword>
<feature type="transmembrane region" description="Helical" evidence="7">
    <location>
        <begin position="335"/>
        <end position="354"/>
    </location>
</feature>
<accession>A0AAX4PA34</accession>
<dbReference type="PANTHER" id="PTHR14255:SF3">
    <property type="entry name" value="SULFITE EXPORTER TAUE_SAFE FAMILY PROTEIN 5-RELATED"/>
    <property type="match status" value="1"/>
</dbReference>
<feature type="transmembrane region" description="Helical" evidence="7">
    <location>
        <begin position="58"/>
        <end position="80"/>
    </location>
</feature>
<proteinExistence type="inferred from homology"/>
<keyword evidence="4 7" id="KW-1133">Transmembrane helix</keyword>
<feature type="transmembrane region" description="Helical" evidence="7">
    <location>
        <begin position="482"/>
        <end position="501"/>
    </location>
</feature>
<comment type="subcellular location">
    <subcellularLocation>
        <location evidence="1">Membrane</location>
        <topology evidence="1">Multi-pass membrane protein</topology>
    </subcellularLocation>
</comment>
<gene>
    <name evidence="8" type="ORF">HKI87_07g46190</name>
</gene>
<evidence type="ECO:0000256" key="6">
    <source>
        <dbReference type="SAM" id="MobiDB-lite"/>
    </source>
</evidence>
<feature type="compositionally biased region" description="Basic and acidic residues" evidence="6">
    <location>
        <begin position="277"/>
        <end position="288"/>
    </location>
</feature>
<feature type="compositionally biased region" description="Gly residues" evidence="6">
    <location>
        <begin position="213"/>
        <end position="222"/>
    </location>
</feature>
<evidence type="ECO:0000256" key="1">
    <source>
        <dbReference type="ARBA" id="ARBA00004141"/>
    </source>
</evidence>
<evidence type="ECO:0000256" key="2">
    <source>
        <dbReference type="ARBA" id="ARBA00009142"/>
    </source>
</evidence>
<evidence type="ECO:0000256" key="7">
    <source>
        <dbReference type="SAM" id="Phobius"/>
    </source>
</evidence>
<organism evidence="8 9">
    <name type="scientific">Chloropicon roscoffensis</name>
    <dbReference type="NCBI Taxonomy" id="1461544"/>
    <lineage>
        <taxon>Eukaryota</taxon>
        <taxon>Viridiplantae</taxon>
        <taxon>Chlorophyta</taxon>
        <taxon>Chloropicophyceae</taxon>
        <taxon>Chloropicales</taxon>
        <taxon>Chloropicaceae</taxon>
        <taxon>Chloropicon</taxon>
    </lineage>
</organism>
<evidence type="ECO:0000256" key="3">
    <source>
        <dbReference type="ARBA" id="ARBA00022692"/>
    </source>
</evidence>
<evidence type="ECO:0008006" key="10">
    <source>
        <dbReference type="Google" id="ProtNLM"/>
    </source>
</evidence>
<feature type="transmembrane region" description="Helical" evidence="7">
    <location>
        <begin position="366"/>
        <end position="388"/>
    </location>
</feature>